<dbReference type="AlphaFoldDB" id="A0A0M9G8B4"/>
<dbReference type="Pfam" id="PF13236">
    <property type="entry name" value="CLU"/>
    <property type="match status" value="1"/>
</dbReference>
<dbReference type="OMA" id="WWISTRC"/>
<dbReference type="EMBL" id="LGTL01000002">
    <property type="protein sequence ID" value="KPA84703.1"/>
    <property type="molecule type" value="Genomic_DNA"/>
</dbReference>
<sequence length="734" mass="80492">MAFPQVNAAAIAELEAKHFLFQDTILFQYYWDSVPAKSEHRDWNEEYQRALEEYRMMPQLSSSSNDAEGTPTTAKDTLTQVLEEFRQEVVESVMRVCAEAVLPLAQRRLCAMPQHANEVFFINGLVIKRCVDTADGDLGGDGLAAKLGNAMYRNNEIIALEAPSHFLYTPLQARCTFGGHSFLCSTIPPYGRRNLLYASPCLSAATGKTSGPCSESTASSGNDVPFAAPSSPPPLVLDLLRRLGNALHLHGGEVPWEWRVYAGRDRRLYLSHTARLLPPVLPLVQERRRGVHGSAPSSASETGPTSAAQTESEEDVRLFPHIVRSRVRPEVFLNWPTEWRANECCFVADEAQQHQPRPTTETELRQAAVESTSSAVGQWIKADGITRVAGIIGFHLPLSAVPMPIAVCNGCQSTIDANEIRLVVCTNPSRCCRVCIQCYTRGVMGNGDAEAGEEPSSDERLSRIWADAVRCGAGCRRAGCVLMEPSITAITHAHGLNLRYLPYVLHRLPLSARPAVEHFIHVELVARAAKYVLQQDLCRATTATEARSVCEAVLSALLQPTGAVSEHFWRTRLGPVLQAHFEGICEPFQVSVHALCAVAERAQSLTGVWLSDASLASLDALSASAKPTPLLRRDIRENANTSESGAAAAANNDDARPFVEIVSITPRTWVFPVAPLHPTAAAAPDLSDKESSQASPLWRRLESIILFWIGYTPEDAEDRLQPFYLDDSMFHSNA</sequence>
<evidence type="ECO:0000259" key="2">
    <source>
        <dbReference type="PROSITE" id="PS51823"/>
    </source>
</evidence>
<gene>
    <name evidence="3" type="ORF">ABB37_01207</name>
</gene>
<feature type="region of interest" description="Disordered" evidence="1">
    <location>
        <begin position="288"/>
        <end position="314"/>
    </location>
</feature>
<name>A0A0M9G8B4_LEPPY</name>
<evidence type="ECO:0000313" key="4">
    <source>
        <dbReference type="Proteomes" id="UP000037923"/>
    </source>
</evidence>
<comment type="caution">
    <text evidence="3">The sequence shown here is derived from an EMBL/GenBank/DDBJ whole genome shotgun (WGS) entry which is preliminary data.</text>
</comment>
<dbReference type="RefSeq" id="XP_015663142.1">
    <property type="nucleotide sequence ID" value="XM_015797622.1"/>
</dbReference>
<keyword evidence="4" id="KW-1185">Reference proteome</keyword>
<dbReference type="PROSITE" id="PS51823">
    <property type="entry name" value="CLU"/>
    <property type="match status" value="1"/>
</dbReference>
<feature type="domain" description="Clu" evidence="2">
    <location>
        <begin position="13"/>
        <end position="284"/>
    </location>
</feature>
<dbReference type="Proteomes" id="UP000037923">
    <property type="component" value="Unassembled WGS sequence"/>
</dbReference>
<dbReference type="InterPro" id="IPR025697">
    <property type="entry name" value="CLU_dom"/>
</dbReference>
<dbReference type="InterPro" id="IPR033646">
    <property type="entry name" value="CLU-central"/>
</dbReference>
<reference evidence="3 4" key="1">
    <citation type="submission" date="2015-07" db="EMBL/GenBank/DDBJ databases">
        <title>High-quality genome of monoxenous trypanosomatid Leptomonas pyrrhocoris.</title>
        <authorList>
            <person name="Flegontov P."/>
            <person name="Butenko A."/>
            <person name="Firsov S."/>
            <person name="Vlcek C."/>
            <person name="Logacheva M.D."/>
            <person name="Field M."/>
            <person name="Filatov D."/>
            <person name="Flegontova O."/>
            <person name="Gerasimov E."/>
            <person name="Jackson A.P."/>
            <person name="Kelly S."/>
            <person name="Opperdoes F."/>
            <person name="O'Reilly A."/>
            <person name="Votypka J."/>
            <person name="Yurchenko V."/>
            <person name="Lukes J."/>
        </authorList>
    </citation>
    <scope>NUCLEOTIDE SEQUENCE [LARGE SCALE GENOMIC DNA]</scope>
    <source>
        <strain evidence="3">H10</strain>
    </source>
</reference>
<feature type="compositionally biased region" description="Polar residues" evidence="1">
    <location>
        <begin position="295"/>
        <end position="310"/>
    </location>
</feature>
<protein>
    <recommendedName>
        <fullName evidence="2">Clu domain-containing protein</fullName>
    </recommendedName>
</protein>
<dbReference type="InterPro" id="IPR027523">
    <property type="entry name" value="CLU_prot"/>
</dbReference>
<dbReference type="OrthoDB" id="626167at2759"/>
<dbReference type="Pfam" id="PF12807">
    <property type="entry name" value="eIF3_p135"/>
    <property type="match status" value="1"/>
</dbReference>
<organism evidence="3 4">
    <name type="scientific">Leptomonas pyrrhocoris</name>
    <name type="common">Firebug parasite</name>
    <dbReference type="NCBI Taxonomy" id="157538"/>
    <lineage>
        <taxon>Eukaryota</taxon>
        <taxon>Discoba</taxon>
        <taxon>Euglenozoa</taxon>
        <taxon>Kinetoplastea</taxon>
        <taxon>Metakinetoplastina</taxon>
        <taxon>Trypanosomatida</taxon>
        <taxon>Trypanosomatidae</taxon>
        <taxon>Leishmaniinae</taxon>
        <taxon>Leptomonas</taxon>
    </lineage>
</organism>
<evidence type="ECO:0000313" key="3">
    <source>
        <dbReference type="EMBL" id="KPA84703.1"/>
    </source>
</evidence>
<dbReference type="VEuPathDB" id="TriTrypDB:LpyrH10_02_1810"/>
<dbReference type="GeneID" id="26901502"/>
<proteinExistence type="predicted"/>
<dbReference type="PANTHER" id="PTHR12601">
    <property type="entry name" value="EUKARYOTIC TRANSLATION INITIATION FACTOR 3 SUBUNIT EIF-3"/>
    <property type="match status" value="1"/>
</dbReference>
<evidence type="ECO:0000256" key="1">
    <source>
        <dbReference type="SAM" id="MobiDB-lite"/>
    </source>
</evidence>
<accession>A0A0M9G8B4</accession>